<keyword evidence="1" id="KW-0472">Membrane</keyword>
<reference evidence="2" key="1">
    <citation type="journal article" date="2014" name="Front. Microbiol.">
        <title>High frequency of phylogenetically diverse reductive dehalogenase-homologous genes in deep subseafloor sedimentary metagenomes.</title>
        <authorList>
            <person name="Kawai M."/>
            <person name="Futagami T."/>
            <person name="Toyoda A."/>
            <person name="Takaki Y."/>
            <person name="Nishi S."/>
            <person name="Hori S."/>
            <person name="Arai W."/>
            <person name="Tsubouchi T."/>
            <person name="Morono Y."/>
            <person name="Uchiyama I."/>
            <person name="Ito T."/>
            <person name="Fujiyama A."/>
            <person name="Inagaki F."/>
            <person name="Takami H."/>
        </authorList>
    </citation>
    <scope>NUCLEOTIDE SEQUENCE</scope>
    <source>
        <strain evidence="2">Expedition CK06-06</strain>
    </source>
</reference>
<sequence length="85" mass="8984">MPKQWEHLIDPDTGLPTSDQNIGIPTIKSLETVFSNIINVAVALAGVVLFAMLMIGGLGYLTSAGDPEKVKKASATLTWAIVGFV</sequence>
<dbReference type="AlphaFoldDB" id="X1ATL7"/>
<dbReference type="InterPro" id="IPR043993">
    <property type="entry name" value="T4SS_pilin"/>
</dbReference>
<dbReference type="EMBL" id="BART01015890">
    <property type="protein sequence ID" value="GAG75623.1"/>
    <property type="molecule type" value="Genomic_DNA"/>
</dbReference>
<keyword evidence="1" id="KW-1133">Transmembrane helix</keyword>
<gene>
    <name evidence="2" type="ORF">S01H4_30733</name>
</gene>
<feature type="transmembrane region" description="Helical" evidence="1">
    <location>
        <begin position="37"/>
        <end position="61"/>
    </location>
</feature>
<protein>
    <submittedName>
        <fullName evidence="2">Uncharacterized protein</fullName>
    </submittedName>
</protein>
<keyword evidence="1" id="KW-0812">Transmembrane</keyword>
<comment type="caution">
    <text evidence="2">The sequence shown here is derived from an EMBL/GenBank/DDBJ whole genome shotgun (WGS) entry which is preliminary data.</text>
</comment>
<proteinExistence type="predicted"/>
<organism evidence="2">
    <name type="scientific">marine sediment metagenome</name>
    <dbReference type="NCBI Taxonomy" id="412755"/>
    <lineage>
        <taxon>unclassified sequences</taxon>
        <taxon>metagenomes</taxon>
        <taxon>ecological metagenomes</taxon>
    </lineage>
</organism>
<evidence type="ECO:0000313" key="2">
    <source>
        <dbReference type="EMBL" id="GAG75623.1"/>
    </source>
</evidence>
<evidence type="ECO:0000256" key="1">
    <source>
        <dbReference type="SAM" id="Phobius"/>
    </source>
</evidence>
<name>X1ATL7_9ZZZZ</name>
<feature type="non-terminal residue" evidence="2">
    <location>
        <position position="85"/>
    </location>
</feature>
<dbReference type="Pfam" id="PF18895">
    <property type="entry name" value="T4SS_pilin"/>
    <property type="match status" value="1"/>
</dbReference>
<accession>X1ATL7</accession>